<keyword evidence="4" id="KW-1185">Reference proteome</keyword>
<evidence type="ECO:0000256" key="1">
    <source>
        <dbReference type="ARBA" id="ARBA00006817"/>
    </source>
</evidence>
<proteinExistence type="inferred from homology"/>
<dbReference type="Gene3D" id="3.30.530.20">
    <property type="match status" value="1"/>
</dbReference>
<dbReference type="InterPro" id="IPR023393">
    <property type="entry name" value="START-like_dom_sf"/>
</dbReference>
<dbReference type="InterPro" id="IPR013538">
    <property type="entry name" value="ASHA1/2-like_C"/>
</dbReference>
<sequence length="138" mass="15712">MQYEYISFIAAEVEQIWPYFAKQQLFAQFQIAPLNSFDFQEGKGFSLGTSEIHILNAKFKKINVNKLIEIELNYAETNSTVVVKIIFYPLGKMSSLSIIIDDIKDNDPVIDVSKNHWPGSISQLKTLIETGKGLPWPN</sequence>
<accession>A0ABY7VY45</accession>
<evidence type="ECO:0000259" key="2">
    <source>
        <dbReference type="Pfam" id="PF08327"/>
    </source>
</evidence>
<dbReference type="Pfam" id="PF08327">
    <property type="entry name" value="AHSA1"/>
    <property type="match status" value="1"/>
</dbReference>
<dbReference type="Proteomes" id="UP001214250">
    <property type="component" value="Chromosome 1"/>
</dbReference>
<gene>
    <name evidence="3" type="ORF">PQO03_03310</name>
</gene>
<dbReference type="EMBL" id="CP117811">
    <property type="protein sequence ID" value="WDE96988.1"/>
    <property type="molecule type" value="Genomic_DNA"/>
</dbReference>
<reference evidence="3 4" key="1">
    <citation type="submission" date="2023-02" db="EMBL/GenBank/DDBJ databases">
        <title>Genome sequence of Lentisphaera profundi SAORIC-696.</title>
        <authorList>
            <person name="Kim e."/>
            <person name="Cho J.-C."/>
            <person name="Choi A."/>
            <person name="Kang I."/>
        </authorList>
    </citation>
    <scope>NUCLEOTIDE SEQUENCE [LARGE SCALE GENOMIC DNA]</scope>
    <source>
        <strain evidence="3 4">SAORIC-696</strain>
    </source>
</reference>
<organism evidence="3 4">
    <name type="scientific">Lentisphaera profundi</name>
    <dbReference type="NCBI Taxonomy" id="1658616"/>
    <lineage>
        <taxon>Bacteria</taxon>
        <taxon>Pseudomonadati</taxon>
        <taxon>Lentisphaerota</taxon>
        <taxon>Lentisphaeria</taxon>
        <taxon>Lentisphaerales</taxon>
        <taxon>Lentisphaeraceae</taxon>
        <taxon>Lentisphaera</taxon>
    </lineage>
</organism>
<name>A0ABY7VY45_9BACT</name>
<comment type="similarity">
    <text evidence="1">Belongs to the AHA1 family.</text>
</comment>
<protein>
    <submittedName>
        <fullName evidence="3">SRPBCC domain-containing protein</fullName>
    </submittedName>
</protein>
<dbReference type="RefSeq" id="WP_274151098.1">
    <property type="nucleotide sequence ID" value="NZ_CP117811.1"/>
</dbReference>
<evidence type="ECO:0000313" key="3">
    <source>
        <dbReference type="EMBL" id="WDE96988.1"/>
    </source>
</evidence>
<dbReference type="SUPFAM" id="SSF55961">
    <property type="entry name" value="Bet v1-like"/>
    <property type="match status" value="1"/>
</dbReference>
<feature type="domain" description="Activator of Hsp90 ATPase homologue 1/2-like C-terminal" evidence="2">
    <location>
        <begin position="11"/>
        <end position="129"/>
    </location>
</feature>
<evidence type="ECO:0000313" key="4">
    <source>
        <dbReference type="Proteomes" id="UP001214250"/>
    </source>
</evidence>